<gene>
    <name evidence="1" type="ORF">WA1_40850</name>
</gene>
<dbReference type="OrthoDB" id="513613at2"/>
<organism evidence="1 2">
    <name type="scientific">Scytonema hofmannii PCC 7110</name>
    <dbReference type="NCBI Taxonomy" id="128403"/>
    <lineage>
        <taxon>Bacteria</taxon>
        <taxon>Bacillati</taxon>
        <taxon>Cyanobacteriota</taxon>
        <taxon>Cyanophyceae</taxon>
        <taxon>Nostocales</taxon>
        <taxon>Scytonemataceae</taxon>
        <taxon>Scytonema</taxon>
    </lineage>
</organism>
<protein>
    <submittedName>
        <fullName evidence="1">Uncharacterized protein</fullName>
    </submittedName>
</protein>
<dbReference type="Proteomes" id="UP000076925">
    <property type="component" value="Unassembled WGS sequence"/>
</dbReference>
<reference evidence="1 2" key="1">
    <citation type="journal article" date="2013" name="Genome Biol. Evol.">
        <title>Genomes of Stigonematalean cyanobacteria (subsection V) and the evolution of oxygenic photosynthesis from prokaryotes to plastids.</title>
        <authorList>
            <person name="Dagan T."/>
            <person name="Roettger M."/>
            <person name="Stucken K."/>
            <person name="Landan G."/>
            <person name="Koch R."/>
            <person name="Major P."/>
            <person name="Gould S.B."/>
            <person name="Goremykin V.V."/>
            <person name="Rippka R."/>
            <person name="Tandeau de Marsac N."/>
            <person name="Gugger M."/>
            <person name="Lockhart P.J."/>
            <person name="Allen J.F."/>
            <person name="Brune I."/>
            <person name="Maus I."/>
            <person name="Puhler A."/>
            <person name="Martin W.F."/>
        </authorList>
    </citation>
    <scope>NUCLEOTIDE SEQUENCE [LARGE SCALE GENOMIC DNA]</scope>
    <source>
        <strain evidence="1 2">PCC 7110</strain>
    </source>
</reference>
<dbReference type="STRING" id="128403.WA1_40850"/>
<comment type="caution">
    <text evidence="1">The sequence shown here is derived from an EMBL/GenBank/DDBJ whole genome shotgun (WGS) entry which is preliminary data.</text>
</comment>
<evidence type="ECO:0000313" key="2">
    <source>
        <dbReference type="Proteomes" id="UP000076925"/>
    </source>
</evidence>
<dbReference type="EMBL" id="ANNX02000047">
    <property type="protein sequence ID" value="KYC36091.1"/>
    <property type="molecule type" value="Genomic_DNA"/>
</dbReference>
<keyword evidence="2" id="KW-1185">Reference proteome</keyword>
<evidence type="ECO:0000313" key="1">
    <source>
        <dbReference type="EMBL" id="KYC36091.1"/>
    </source>
</evidence>
<proteinExistence type="predicted"/>
<dbReference type="RefSeq" id="WP_017742785.1">
    <property type="nucleotide sequence ID" value="NZ_KQ976354.1"/>
</dbReference>
<sequence length="158" mass="17235">MANEFLTKKDLLKLTKVIIDLVKVSTKQRIDLFDEGLINNNQNAFIFNEEVKLLNEANKAANQAIEEIATDLKKGEAAKVLEKTITDLQAVINELKRFDTFIGIFAKLISVFSRISQVIAAGGGAVAVISSLVNELIELANPVESQGVEDSDFIAGTI</sequence>
<dbReference type="AlphaFoldDB" id="A0A139WUI2"/>
<accession>A0A139WUI2</accession>
<name>A0A139WUI2_9CYAN</name>